<dbReference type="InterPro" id="IPR011240">
    <property type="entry name" value="Pesterase_YunD"/>
</dbReference>
<dbReference type="GO" id="GO:0009166">
    <property type="term" value="P:nucleotide catabolic process"/>
    <property type="evidence" value="ECO:0007669"/>
    <property type="project" value="InterPro"/>
</dbReference>
<dbReference type="SUPFAM" id="SSF56300">
    <property type="entry name" value="Metallo-dependent phosphatases"/>
    <property type="match status" value="1"/>
</dbReference>
<dbReference type="PANTHER" id="PTHR11575:SF23">
    <property type="entry name" value="5-NUCLEOTIDASE FAMILY PROTEIN"/>
    <property type="match status" value="1"/>
</dbReference>
<evidence type="ECO:0000313" key="6">
    <source>
        <dbReference type="Proteomes" id="UP000322139"/>
    </source>
</evidence>
<dbReference type="PIRSF" id="PIRSF036361">
    <property type="entry name" value="YunD"/>
    <property type="match status" value="1"/>
</dbReference>
<dbReference type="CDD" id="cd00845">
    <property type="entry name" value="MPP_UshA_N_like"/>
    <property type="match status" value="1"/>
</dbReference>
<dbReference type="EMBL" id="VTER01000003">
    <property type="protein sequence ID" value="TYS50071.1"/>
    <property type="molecule type" value="Genomic_DNA"/>
</dbReference>
<evidence type="ECO:0000256" key="2">
    <source>
        <dbReference type="RuleBase" id="RU362119"/>
    </source>
</evidence>
<dbReference type="GO" id="GO:0008253">
    <property type="term" value="F:5'-nucleotidase activity"/>
    <property type="evidence" value="ECO:0007669"/>
    <property type="project" value="TreeGrafter"/>
</dbReference>
<dbReference type="Proteomes" id="UP000322139">
    <property type="component" value="Unassembled WGS sequence"/>
</dbReference>
<dbReference type="InterPro" id="IPR004843">
    <property type="entry name" value="Calcineurin-like_PHP"/>
</dbReference>
<dbReference type="InterPro" id="IPR029052">
    <property type="entry name" value="Metallo-depent_PP-like"/>
</dbReference>
<dbReference type="GO" id="GO:0008768">
    <property type="term" value="F:UDP-sugar diphosphatase activity"/>
    <property type="evidence" value="ECO:0007669"/>
    <property type="project" value="TreeGrafter"/>
</dbReference>
<sequence length="459" mass="51279">MGKGKKVSSLKEVIHIYHTNDLHSHFSRWPRIHRLLTERRKWHEEAGEDVFFFDIGDHVDRWHPLTEATGGKCNTDLLNKAGCTAAAIGNNEGITLPFDSLDTLYEKAAFDVITSNLFYKDGRRPGWAKPYAIYETVSGLKVAAVGATANYEHFYDLLGWKLTDPFEELKKVLAEVREQADIIVILSHLGIHDDERLAAEFPEADVILGGHTHHILHEGKMVEGCLLAAAGKHGFYAGHVMLEIDTETKTVIGRKAQLYDTNELPPADDEEHIIENLYRKGKSLLDVPAAPLPNGGMSKKQLAILLCKALQEKCGADAALLNEGLILEGLEKNEATLYDLHRICPHPINPSKVVLTGAELKEVLRHAQSDEWEHLQVKGLGFRGTLMGGMISTGAEMDTSGNMQIGGQVLDNGKSYSLAIPDMFTFGPFFPEIRRAAEKEYFFPDFLRHLLEWKLQQLQ</sequence>
<dbReference type="InterPro" id="IPR008334">
    <property type="entry name" value="5'-Nucleotdase_C"/>
</dbReference>
<evidence type="ECO:0000313" key="5">
    <source>
        <dbReference type="EMBL" id="TYS50071.1"/>
    </source>
</evidence>
<evidence type="ECO:0000256" key="1">
    <source>
        <dbReference type="ARBA" id="ARBA00022729"/>
    </source>
</evidence>
<keyword evidence="2" id="KW-0378">Hydrolase</keyword>
<dbReference type="Gene3D" id="3.60.21.10">
    <property type="match status" value="1"/>
</dbReference>
<gene>
    <name evidence="5" type="ORF">FZD51_05820</name>
</gene>
<dbReference type="SUPFAM" id="SSF55816">
    <property type="entry name" value="5'-nucleotidase (syn. UDP-sugar hydrolase), C-terminal domain"/>
    <property type="match status" value="1"/>
</dbReference>
<accession>A0A5D4RIA9</accession>
<proteinExistence type="inferred from homology"/>
<dbReference type="AlphaFoldDB" id="A0A5D4RIA9"/>
<feature type="domain" description="5'-Nucleotidase C-terminal" evidence="4">
    <location>
        <begin position="298"/>
        <end position="422"/>
    </location>
</feature>
<feature type="domain" description="Calcineurin-like phosphoesterase" evidence="3">
    <location>
        <begin position="15"/>
        <end position="214"/>
    </location>
</feature>
<dbReference type="PANTHER" id="PTHR11575">
    <property type="entry name" value="5'-NUCLEOTIDASE-RELATED"/>
    <property type="match status" value="1"/>
</dbReference>
<organism evidence="5 6">
    <name type="scientific">Bacillus infantis</name>
    <dbReference type="NCBI Taxonomy" id="324767"/>
    <lineage>
        <taxon>Bacteria</taxon>
        <taxon>Bacillati</taxon>
        <taxon>Bacillota</taxon>
        <taxon>Bacilli</taxon>
        <taxon>Bacillales</taxon>
        <taxon>Bacillaceae</taxon>
        <taxon>Bacillus</taxon>
    </lineage>
</organism>
<dbReference type="InterPro" id="IPR006179">
    <property type="entry name" value="5_nucleotidase/apyrase"/>
</dbReference>
<name>A0A5D4RIA9_9BACI</name>
<reference evidence="5 6" key="1">
    <citation type="submission" date="2019-08" db="EMBL/GenBank/DDBJ databases">
        <title>Bacillus genomes from the desert of Cuatro Cienegas, Coahuila.</title>
        <authorList>
            <person name="Olmedo-Alvarez G."/>
        </authorList>
    </citation>
    <scope>NUCLEOTIDE SEQUENCE [LARGE SCALE GENOMIC DNA]</scope>
    <source>
        <strain evidence="5 6">CH446_14T</strain>
    </source>
</reference>
<dbReference type="Pfam" id="PF02872">
    <property type="entry name" value="5_nucleotid_C"/>
    <property type="match status" value="1"/>
</dbReference>
<evidence type="ECO:0000259" key="3">
    <source>
        <dbReference type="Pfam" id="PF00149"/>
    </source>
</evidence>
<dbReference type="Pfam" id="PF00149">
    <property type="entry name" value="Metallophos"/>
    <property type="match status" value="1"/>
</dbReference>
<protein>
    <submittedName>
        <fullName evidence="5">Bifunctional metallophosphatase/5'-nucleotidase</fullName>
    </submittedName>
</protein>
<dbReference type="GO" id="GO:0030288">
    <property type="term" value="C:outer membrane-bounded periplasmic space"/>
    <property type="evidence" value="ECO:0007669"/>
    <property type="project" value="TreeGrafter"/>
</dbReference>
<comment type="similarity">
    <text evidence="2">Belongs to the 5'-nucleotidase family.</text>
</comment>
<keyword evidence="2" id="KW-0547">Nucleotide-binding</keyword>
<comment type="caution">
    <text evidence="5">The sequence shown here is derived from an EMBL/GenBank/DDBJ whole genome shotgun (WGS) entry which is preliminary data.</text>
</comment>
<dbReference type="InterPro" id="IPR036907">
    <property type="entry name" value="5'-Nucleotdase_C_sf"/>
</dbReference>
<keyword evidence="1" id="KW-0732">Signal</keyword>
<evidence type="ECO:0000259" key="4">
    <source>
        <dbReference type="Pfam" id="PF02872"/>
    </source>
</evidence>
<dbReference type="GO" id="GO:0000166">
    <property type="term" value="F:nucleotide binding"/>
    <property type="evidence" value="ECO:0007669"/>
    <property type="project" value="UniProtKB-KW"/>
</dbReference>
<dbReference type="PRINTS" id="PR01607">
    <property type="entry name" value="APYRASEFAMLY"/>
</dbReference>
<dbReference type="Gene3D" id="3.90.780.10">
    <property type="entry name" value="5'-Nucleotidase, C-terminal domain"/>
    <property type="match status" value="1"/>
</dbReference>